<gene>
    <name evidence="25" type="ORF">MCB1EB_1089</name>
</gene>
<dbReference type="Gene3D" id="1.10.287.3610">
    <property type="match status" value="1"/>
</dbReference>
<keyword evidence="9 24" id="KW-0812">Transmembrane</keyword>
<evidence type="ECO:0000256" key="15">
    <source>
        <dbReference type="ARBA" id="ARBA00022989"/>
    </source>
</evidence>
<evidence type="ECO:0000256" key="1">
    <source>
        <dbReference type="ARBA" id="ARBA00004429"/>
    </source>
</evidence>
<evidence type="ECO:0000256" key="20">
    <source>
        <dbReference type="PIRSR" id="PIRSR600829-1"/>
    </source>
</evidence>
<comment type="subcellular location">
    <subcellularLocation>
        <location evidence="1 24">Cell inner membrane</location>
        <topology evidence="1 24">Multi-pass membrane protein</topology>
    </subcellularLocation>
</comment>
<evidence type="ECO:0000313" key="26">
    <source>
        <dbReference type="Proteomes" id="UP000282597"/>
    </source>
</evidence>
<feature type="active site" description="Proton acceptor" evidence="20">
    <location>
        <position position="73"/>
    </location>
</feature>
<keyword evidence="26" id="KW-1185">Reference proteome</keyword>
<evidence type="ECO:0000256" key="12">
    <source>
        <dbReference type="ARBA" id="ARBA00022777"/>
    </source>
</evidence>
<evidence type="ECO:0000256" key="8">
    <source>
        <dbReference type="ARBA" id="ARBA00022679"/>
    </source>
</evidence>
<organism evidence="25 26">
    <name type="scientific">Mycoavidus cysteinexigens</name>
    <dbReference type="NCBI Taxonomy" id="1553431"/>
    <lineage>
        <taxon>Bacteria</taxon>
        <taxon>Pseudomonadati</taxon>
        <taxon>Pseudomonadota</taxon>
        <taxon>Betaproteobacteria</taxon>
        <taxon>Burkholderiales</taxon>
        <taxon>Burkholderiaceae</taxon>
        <taxon>Mycoavidus</taxon>
    </lineage>
</organism>
<evidence type="ECO:0000256" key="6">
    <source>
        <dbReference type="ARBA" id="ARBA00022516"/>
    </source>
</evidence>
<feature type="binding site" evidence="21">
    <location>
        <position position="102"/>
    </location>
    <ligand>
        <name>substrate</name>
    </ligand>
</feature>
<evidence type="ECO:0000256" key="2">
    <source>
        <dbReference type="ARBA" id="ARBA00005967"/>
    </source>
</evidence>
<dbReference type="GO" id="GO:0006654">
    <property type="term" value="P:phosphatidic acid biosynthetic process"/>
    <property type="evidence" value="ECO:0007669"/>
    <property type="project" value="InterPro"/>
</dbReference>
<keyword evidence="6" id="KW-0444">Lipid biosynthesis</keyword>
<dbReference type="RefSeq" id="WP_051213680.1">
    <property type="nucleotide sequence ID" value="NZ_AP018150.1"/>
</dbReference>
<evidence type="ECO:0000256" key="4">
    <source>
        <dbReference type="ARBA" id="ARBA00017575"/>
    </source>
</evidence>
<feature type="binding site" evidence="22">
    <location>
        <begin position="89"/>
        <end position="91"/>
    </location>
    <ligand>
        <name>ATP</name>
        <dbReference type="ChEBI" id="CHEBI:30616"/>
    </ligand>
</feature>
<keyword evidence="19 24" id="KW-1208">Phospholipid metabolism</keyword>
<feature type="binding site" evidence="22">
    <location>
        <position position="80"/>
    </location>
    <ligand>
        <name>ATP</name>
        <dbReference type="ChEBI" id="CHEBI:30616"/>
    </ligand>
</feature>
<name>A0A2Z6EUX2_9BURK</name>
<proteinExistence type="inferred from homology"/>
<feature type="binding site" evidence="23">
    <location>
        <position position="80"/>
    </location>
    <ligand>
        <name>a divalent metal cation</name>
        <dbReference type="ChEBI" id="CHEBI:60240"/>
    </ligand>
</feature>
<comment type="cofactor">
    <cofactor evidence="23">
        <name>Mg(2+)</name>
        <dbReference type="ChEBI" id="CHEBI:18420"/>
    </cofactor>
    <text evidence="23">Mn(2+), Zn(2+), Cd(2+) and Co(2+) support activity to lesser extents.</text>
</comment>
<evidence type="ECO:0000256" key="14">
    <source>
        <dbReference type="ARBA" id="ARBA00022842"/>
    </source>
</evidence>
<evidence type="ECO:0000256" key="11">
    <source>
        <dbReference type="ARBA" id="ARBA00022741"/>
    </source>
</evidence>
<evidence type="ECO:0000256" key="10">
    <source>
        <dbReference type="ARBA" id="ARBA00022723"/>
    </source>
</evidence>
<evidence type="ECO:0000256" key="21">
    <source>
        <dbReference type="PIRSR" id="PIRSR600829-2"/>
    </source>
</evidence>
<dbReference type="InterPro" id="IPR036945">
    <property type="entry name" value="DAGK_sf"/>
</dbReference>
<dbReference type="GO" id="GO:0046872">
    <property type="term" value="F:metal ion binding"/>
    <property type="evidence" value="ECO:0007669"/>
    <property type="project" value="UniProtKB-KW"/>
</dbReference>
<feature type="transmembrane region" description="Helical" evidence="24">
    <location>
        <begin position="39"/>
        <end position="56"/>
    </location>
</feature>
<dbReference type="KEGG" id="mcys:MCB1EB_1089"/>
<accession>A0A2Z6EUX2</accession>
<sequence>MNNSYQKHRGFARLWHALRYSLCGMRDALINERAFRQEMVLALMLIPLAVVLPVTMVERLMLIASILWVLSLELLNSAVEAAIDRISLEPHPLAKQAKDFASAAVFIALCLCGLIWLSLAGPLVWTWLRAGLV</sequence>
<feature type="binding site" evidence="21">
    <location>
        <position position="13"/>
    </location>
    <ligand>
        <name>substrate</name>
    </ligand>
</feature>
<keyword evidence="13 22" id="KW-0067">ATP-binding</keyword>
<evidence type="ECO:0000313" key="25">
    <source>
        <dbReference type="EMBL" id="BBE09250.1"/>
    </source>
</evidence>
<keyword evidence="18" id="KW-0594">Phospholipid biosynthesis</keyword>
<keyword evidence="15 24" id="KW-1133">Transmembrane helix</keyword>
<evidence type="ECO:0000256" key="9">
    <source>
        <dbReference type="ARBA" id="ARBA00022692"/>
    </source>
</evidence>
<evidence type="ECO:0000256" key="22">
    <source>
        <dbReference type="PIRSR" id="PIRSR600829-3"/>
    </source>
</evidence>
<keyword evidence="11 22" id="KW-0547">Nucleotide-binding</keyword>
<dbReference type="GO" id="GO:0005524">
    <property type="term" value="F:ATP binding"/>
    <property type="evidence" value="ECO:0007669"/>
    <property type="project" value="UniProtKB-KW"/>
</dbReference>
<feature type="binding site" evidence="21">
    <location>
        <position position="59"/>
    </location>
    <ligand>
        <name>substrate</name>
    </ligand>
</feature>
<evidence type="ECO:0000256" key="16">
    <source>
        <dbReference type="ARBA" id="ARBA00023098"/>
    </source>
</evidence>
<dbReference type="InterPro" id="IPR000829">
    <property type="entry name" value="DAGK"/>
</dbReference>
<evidence type="ECO:0000256" key="19">
    <source>
        <dbReference type="ARBA" id="ARBA00023264"/>
    </source>
</evidence>
<keyword evidence="8 24" id="KW-0808">Transferase</keyword>
<comment type="caution">
    <text evidence="24">Lacks conserved residue(s) required for the propagation of feature annotation.</text>
</comment>
<dbReference type="PANTHER" id="PTHR34299">
    <property type="entry name" value="DIACYLGLYCEROL KINASE"/>
    <property type="match status" value="1"/>
</dbReference>
<feature type="transmembrane region" description="Helical" evidence="24">
    <location>
        <begin position="104"/>
        <end position="128"/>
    </location>
</feature>
<dbReference type="InterPro" id="IPR033718">
    <property type="entry name" value="DAGK_prok"/>
</dbReference>
<feature type="binding site" evidence="22">
    <location>
        <begin position="98"/>
        <end position="99"/>
    </location>
    <ligand>
        <name>ATP</name>
        <dbReference type="ChEBI" id="CHEBI:30616"/>
    </ligand>
</feature>
<dbReference type="AlphaFoldDB" id="A0A2Z6EUX2"/>
<dbReference type="GO" id="GO:0005886">
    <property type="term" value="C:plasma membrane"/>
    <property type="evidence" value="ECO:0007669"/>
    <property type="project" value="UniProtKB-SubCell"/>
</dbReference>
<evidence type="ECO:0000256" key="5">
    <source>
        <dbReference type="ARBA" id="ARBA00022475"/>
    </source>
</evidence>
<comment type="function">
    <text evidence="24">Catalyzes the ATP-dependent phosphorylation of sn-l,2-diacylglycerol (DAG) to phosphatidic acid. Involved in the recycling of diacylglycerol produced as a by-product during membrane-derived oligosaccharide (MDO) biosynthesis.</text>
</comment>
<keyword evidence="10 23" id="KW-0479">Metal-binding</keyword>
<evidence type="ECO:0000256" key="24">
    <source>
        <dbReference type="RuleBase" id="RU363065"/>
    </source>
</evidence>
<dbReference type="CDD" id="cd14264">
    <property type="entry name" value="DAGK_IM"/>
    <property type="match status" value="1"/>
</dbReference>
<evidence type="ECO:0000256" key="17">
    <source>
        <dbReference type="ARBA" id="ARBA00023136"/>
    </source>
</evidence>
<keyword evidence="17 24" id="KW-0472">Membrane</keyword>
<feature type="binding site" evidence="23">
    <location>
        <position position="32"/>
    </location>
    <ligand>
        <name>a divalent metal cation</name>
        <dbReference type="ChEBI" id="CHEBI:60240"/>
    </ligand>
</feature>
<keyword evidence="16 24" id="KW-0443">Lipid metabolism</keyword>
<protein>
    <recommendedName>
        <fullName evidence="4 24">Diacylglycerol kinase</fullName>
        <ecNumber evidence="3 24">2.7.1.107</ecNumber>
    </recommendedName>
</protein>
<dbReference type="GO" id="GO:0004143">
    <property type="term" value="F:ATP-dependent diacylglycerol kinase activity"/>
    <property type="evidence" value="ECO:0007669"/>
    <property type="project" value="UniProtKB-EC"/>
</dbReference>
<feature type="binding site" evidence="22">
    <location>
        <position position="20"/>
    </location>
    <ligand>
        <name>ATP</name>
        <dbReference type="ChEBI" id="CHEBI:30616"/>
    </ligand>
</feature>
<feature type="binding site" evidence="21">
    <location>
        <begin position="34"/>
        <end position="38"/>
    </location>
    <ligand>
        <name>substrate</name>
    </ligand>
</feature>
<evidence type="ECO:0000256" key="3">
    <source>
        <dbReference type="ARBA" id="ARBA00012133"/>
    </source>
</evidence>
<dbReference type="PANTHER" id="PTHR34299:SF1">
    <property type="entry name" value="DIACYLGLYCEROL KINASE"/>
    <property type="match status" value="1"/>
</dbReference>
<feature type="binding site" evidence="21">
    <location>
        <position position="73"/>
    </location>
    <ligand>
        <name>substrate</name>
    </ligand>
</feature>
<dbReference type="Proteomes" id="UP000282597">
    <property type="component" value="Chromosome"/>
</dbReference>
<dbReference type="Pfam" id="PF01219">
    <property type="entry name" value="DAGK_prokar"/>
    <property type="match status" value="1"/>
</dbReference>
<dbReference type="EC" id="2.7.1.107" evidence="3 24"/>
<keyword evidence="14 23" id="KW-0460">Magnesium</keyword>
<evidence type="ECO:0000256" key="18">
    <source>
        <dbReference type="ARBA" id="ARBA00023209"/>
    </source>
</evidence>
<feature type="binding site" evidence="22">
    <location>
        <position position="32"/>
    </location>
    <ligand>
        <name>ATP</name>
        <dbReference type="ChEBI" id="CHEBI:30616"/>
    </ligand>
</feature>
<keyword evidence="7 24" id="KW-0997">Cell inner membrane</keyword>
<keyword evidence="12 24" id="KW-0418">Kinase</keyword>
<dbReference type="EMBL" id="AP018150">
    <property type="protein sequence ID" value="BBE09250.1"/>
    <property type="molecule type" value="Genomic_DNA"/>
</dbReference>
<comment type="catalytic activity">
    <reaction evidence="24">
        <text>a 1,2-diacyl-sn-glycerol + ATP = a 1,2-diacyl-sn-glycero-3-phosphate + ADP + H(+)</text>
        <dbReference type="Rhea" id="RHEA:10272"/>
        <dbReference type="ChEBI" id="CHEBI:15378"/>
        <dbReference type="ChEBI" id="CHEBI:17815"/>
        <dbReference type="ChEBI" id="CHEBI:30616"/>
        <dbReference type="ChEBI" id="CHEBI:58608"/>
        <dbReference type="ChEBI" id="CHEBI:456216"/>
        <dbReference type="EC" id="2.7.1.107"/>
    </reaction>
</comment>
<evidence type="ECO:0000256" key="13">
    <source>
        <dbReference type="ARBA" id="ARBA00022840"/>
    </source>
</evidence>
<evidence type="ECO:0000256" key="7">
    <source>
        <dbReference type="ARBA" id="ARBA00022519"/>
    </source>
</evidence>
<keyword evidence="5" id="KW-1003">Cell membrane</keyword>
<feature type="binding site" evidence="22">
    <location>
        <position position="13"/>
    </location>
    <ligand>
        <name>ATP</name>
        <dbReference type="ChEBI" id="CHEBI:30616"/>
    </ligand>
</feature>
<evidence type="ECO:0000256" key="23">
    <source>
        <dbReference type="PIRSR" id="PIRSR600829-4"/>
    </source>
</evidence>
<comment type="similarity">
    <text evidence="2 24">Belongs to the bacterial diacylglycerol kinase family.</text>
</comment>
<reference evidence="25 26" key="1">
    <citation type="journal article" date="2018" name="Microbes Environ.">
        <title>Comparative Genomic Insights into Endofungal Lifestyles of Two Bacterial Endosymbionts, Mycoavidus cysteinexigens and Burkholderia rhizoxinica.</title>
        <authorList>
            <person name="Sharmin D."/>
            <person name="Guo Y."/>
            <person name="Nishizawa T."/>
            <person name="Ohshima S."/>
            <person name="Sato Y."/>
            <person name="Takashima Y."/>
            <person name="Narisawa K."/>
            <person name="Ohta H."/>
        </authorList>
    </citation>
    <scope>NUCLEOTIDE SEQUENCE [LARGE SCALE GENOMIC DNA]</scope>
    <source>
        <strain evidence="25 26">B1-EB</strain>
    </source>
</reference>